<feature type="domain" description="CBS" evidence="12">
    <location>
        <begin position="474"/>
        <end position="535"/>
    </location>
</feature>
<feature type="transmembrane region" description="Helical" evidence="11">
    <location>
        <begin position="207"/>
        <end position="230"/>
    </location>
</feature>
<evidence type="ECO:0000256" key="10">
    <source>
        <dbReference type="PROSITE-ProRule" id="PRU00703"/>
    </source>
</evidence>
<feature type="domain" description="CBS" evidence="12">
    <location>
        <begin position="549"/>
        <end position="610"/>
    </location>
</feature>
<feature type="transmembrane region" description="Helical" evidence="11">
    <location>
        <begin position="426"/>
        <end position="445"/>
    </location>
</feature>
<keyword evidence="8" id="KW-0868">Chloride</keyword>
<evidence type="ECO:0000259" key="12">
    <source>
        <dbReference type="PROSITE" id="PS51371"/>
    </source>
</evidence>
<name>A0A9E8Z946_9CYAN</name>
<dbReference type="InterPro" id="IPR001807">
    <property type="entry name" value="ClC"/>
</dbReference>
<feature type="transmembrane region" description="Helical" evidence="11">
    <location>
        <begin position="331"/>
        <end position="352"/>
    </location>
</feature>
<evidence type="ECO:0000256" key="6">
    <source>
        <dbReference type="ARBA" id="ARBA00023136"/>
    </source>
</evidence>
<keyword evidence="14" id="KW-1185">Reference proteome</keyword>
<keyword evidence="6 11" id="KW-0472">Membrane</keyword>
<feature type="transmembrane region" description="Helical" evidence="11">
    <location>
        <begin position="39"/>
        <end position="62"/>
    </location>
</feature>
<proteinExistence type="predicted"/>
<dbReference type="GO" id="GO:0005254">
    <property type="term" value="F:chloride channel activity"/>
    <property type="evidence" value="ECO:0007669"/>
    <property type="project" value="UniProtKB-KW"/>
</dbReference>
<dbReference type="Gene3D" id="3.10.580.10">
    <property type="entry name" value="CBS-domain"/>
    <property type="match status" value="1"/>
</dbReference>
<dbReference type="CDD" id="cd02205">
    <property type="entry name" value="CBS_pair_SF"/>
    <property type="match status" value="1"/>
</dbReference>
<dbReference type="SUPFAM" id="SSF54631">
    <property type="entry name" value="CBS-domain pair"/>
    <property type="match status" value="1"/>
</dbReference>
<keyword evidence="9" id="KW-0407">Ion channel</keyword>
<feature type="transmembrane region" description="Helical" evidence="11">
    <location>
        <begin position="83"/>
        <end position="101"/>
    </location>
</feature>
<feature type="transmembrane region" description="Helical" evidence="11">
    <location>
        <begin position="298"/>
        <end position="319"/>
    </location>
</feature>
<keyword evidence="10" id="KW-0129">CBS domain</keyword>
<dbReference type="PRINTS" id="PR00762">
    <property type="entry name" value="CLCHANNEL"/>
</dbReference>
<reference evidence="13" key="1">
    <citation type="submission" date="2022-12" db="EMBL/GenBank/DDBJ databases">
        <title>Polyphasic identification of a Novel Hot-Spring Cyanobacterium Ocullathermofonsia sinensis gen nov. sp. nov. and Genomic Insights on its Adaptations to the Thermal Habitat.</title>
        <authorList>
            <person name="Daroch M."/>
            <person name="Tang J."/>
            <person name="Jiang Y."/>
        </authorList>
    </citation>
    <scope>NUCLEOTIDE SEQUENCE</scope>
    <source>
        <strain evidence="13">PKUAC-SCTA174</strain>
    </source>
</reference>
<feature type="transmembrane region" description="Helical" evidence="11">
    <location>
        <begin position="250"/>
        <end position="270"/>
    </location>
</feature>
<evidence type="ECO:0000256" key="7">
    <source>
        <dbReference type="ARBA" id="ARBA00023173"/>
    </source>
</evidence>
<keyword evidence="5" id="KW-0406">Ion transport</keyword>
<comment type="subcellular location">
    <subcellularLocation>
        <location evidence="1">Membrane</location>
        <topology evidence="1">Multi-pass membrane protein</topology>
    </subcellularLocation>
</comment>
<sequence length="619" mass="66452">MNLTFNLRDVARSESMRSNTSASRLTQFFSYLHPSPATLVLLLSVLIGTGAGSGVVLFRALIHVVHHLMFGEVSGFLSTWGHWTLALIPLLGGLLVGLMRWRMRDFGPGLTTLLEVAQGDRELVLLNPITKMTAASISLGSGASLGPEGPSVEIGAYFSLLLGQALKVSQERQRLLLSAGAAAGLAAGFNAPIAGVFFALEVVMGSTFAASAASVVLLAAVVAAWIAQIGLGAQPAFDLPVYEVRSLLELPLYVGLGLLASLVSLIYVRLLRFSQQCFKGDVAGTDWLARLPRSLHPILGGIGLGLVALWLPQILGVGYETVESMLQDVQFPLHLVLALLVIKLLMTAISFGSGFVGGVFAPALFLGASLGSAYGKVLAIVLPNASAYLASSPAYAMVGMAAVLAGSVRAPLTAILLLFELTRDYRIVLPLMMAVGLSIWMVEYLHPQVVIDNTPEPKPAIDPTEPVSFPLIKVREAVQPISLQLSAQESLTNAGHALLTHRCHSALVIDENQHLIGILTLCDLHRLMSRTKSDEELNELMQQPIRELCSTELIFAHEDELLSEVSDRLSVRGLHQLPVMTRDDPPQVIGLLSQEDIELANSLAKTREALHRHLGKDEE</sequence>
<evidence type="ECO:0000256" key="9">
    <source>
        <dbReference type="ARBA" id="ARBA00023303"/>
    </source>
</evidence>
<evidence type="ECO:0000256" key="2">
    <source>
        <dbReference type="ARBA" id="ARBA00022448"/>
    </source>
</evidence>
<dbReference type="Proteomes" id="UP001163152">
    <property type="component" value="Chromosome"/>
</dbReference>
<dbReference type="InterPro" id="IPR014743">
    <property type="entry name" value="Cl-channel_core"/>
</dbReference>
<dbReference type="Gene3D" id="1.10.3080.10">
    <property type="entry name" value="Clc chloride channel"/>
    <property type="match status" value="1"/>
</dbReference>
<evidence type="ECO:0000256" key="11">
    <source>
        <dbReference type="SAM" id="Phobius"/>
    </source>
</evidence>
<dbReference type="InterPro" id="IPR000644">
    <property type="entry name" value="CBS_dom"/>
</dbReference>
<evidence type="ECO:0000256" key="3">
    <source>
        <dbReference type="ARBA" id="ARBA00022692"/>
    </source>
</evidence>
<dbReference type="EMBL" id="CP113797">
    <property type="protein sequence ID" value="WAL58798.1"/>
    <property type="molecule type" value="Genomic_DNA"/>
</dbReference>
<dbReference type="Pfam" id="PF00571">
    <property type="entry name" value="CBS"/>
    <property type="match status" value="2"/>
</dbReference>
<dbReference type="SMART" id="SM00116">
    <property type="entry name" value="CBS"/>
    <property type="match status" value="2"/>
</dbReference>
<dbReference type="PANTHER" id="PTHR43427">
    <property type="entry name" value="CHLORIDE CHANNEL PROTEIN CLC-E"/>
    <property type="match status" value="1"/>
</dbReference>
<keyword evidence="3 11" id="KW-0812">Transmembrane</keyword>
<dbReference type="AlphaFoldDB" id="A0A9E8Z946"/>
<evidence type="ECO:0000256" key="4">
    <source>
        <dbReference type="ARBA" id="ARBA00022989"/>
    </source>
</evidence>
<dbReference type="CDD" id="cd00400">
    <property type="entry name" value="Voltage_gated_ClC"/>
    <property type="match status" value="1"/>
</dbReference>
<dbReference type="KEGG" id="tsin:OXH18_16670"/>
<evidence type="ECO:0000256" key="1">
    <source>
        <dbReference type="ARBA" id="ARBA00004141"/>
    </source>
</evidence>
<dbReference type="SUPFAM" id="SSF81340">
    <property type="entry name" value="Clc chloride channel"/>
    <property type="match status" value="1"/>
</dbReference>
<dbReference type="PROSITE" id="PS51371">
    <property type="entry name" value="CBS"/>
    <property type="match status" value="2"/>
</dbReference>
<evidence type="ECO:0000313" key="13">
    <source>
        <dbReference type="EMBL" id="WAL58798.1"/>
    </source>
</evidence>
<evidence type="ECO:0000256" key="5">
    <source>
        <dbReference type="ARBA" id="ARBA00023065"/>
    </source>
</evidence>
<keyword evidence="2" id="KW-0813">Transport</keyword>
<keyword evidence="7" id="KW-0869">Chloride channel</keyword>
<feature type="transmembrane region" description="Helical" evidence="11">
    <location>
        <begin position="394"/>
        <end position="419"/>
    </location>
</feature>
<gene>
    <name evidence="13" type="ORF">OXH18_16670</name>
</gene>
<dbReference type="GO" id="GO:0034707">
    <property type="term" value="C:chloride channel complex"/>
    <property type="evidence" value="ECO:0007669"/>
    <property type="project" value="UniProtKB-KW"/>
</dbReference>
<evidence type="ECO:0000256" key="8">
    <source>
        <dbReference type="ARBA" id="ARBA00023214"/>
    </source>
</evidence>
<feature type="transmembrane region" description="Helical" evidence="11">
    <location>
        <begin position="175"/>
        <end position="200"/>
    </location>
</feature>
<dbReference type="InterPro" id="IPR046342">
    <property type="entry name" value="CBS_dom_sf"/>
</dbReference>
<protein>
    <submittedName>
        <fullName evidence="13">Chloride channel protein</fullName>
    </submittedName>
</protein>
<feature type="transmembrane region" description="Helical" evidence="11">
    <location>
        <begin position="359"/>
        <end position="382"/>
    </location>
</feature>
<organism evidence="13 14">
    <name type="scientific">Thermocoleostomius sinensis A174</name>
    <dbReference type="NCBI Taxonomy" id="2016057"/>
    <lineage>
        <taxon>Bacteria</taxon>
        <taxon>Bacillati</taxon>
        <taxon>Cyanobacteriota</taxon>
        <taxon>Cyanophyceae</taxon>
        <taxon>Oculatellales</taxon>
        <taxon>Oculatellaceae</taxon>
        <taxon>Thermocoleostomius</taxon>
    </lineage>
</organism>
<dbReference type="PANTHER" id="PTHR43427:SF6">
    <property type="entry name" value="CHLORIDE CHANNEL PROTEIN CLC-E"/>
    <property type="match status" value="1"/>
</dbReference>
<evidence type="ECO:0000313" key="14">
    <source>
        <dbReference type="Proteomes" id="UP001163152"/>
    </source>
</evidence>
<dbReference type="InterPro" id="IPR050368">
    <property type="entry name" value="ClC-type_chloride_channel"/>
</dbReference>
<dbReference type="Pfam" id="PF00654">
    <property type="entry name" value="Voltage_CLC"/>
    <property type="match status" value="1"/>
</dbReference>
<keyword evidence="4 11" id="KW-1133">Transmembrane helix</keyword>
<accession>A0A9E8Z946</accession>
<dbReference type="RefSeq" id="WP_268608230.1">
    <property type="nucleotide sequence ID" value="NZ_CP113797.1"/>
</dbReference>